<dbReference type="Gene3D" id="3.30.160.60">
    <property type="entry name" value="Classic Zinc Finger"/>
    <property type="match status" value="4"/>
</dbReference>
<evidence type="ECO:0000259" key="9">
    <source>
        <dbReference type="PROSITE" id="PS50157"/>
    </source>
</evidence>
<dbReference type="SMART" id="SM00355">
    <property type="entry name" value="ZnF_C2H2"/>
    <property type="match status" value="7"/>
</dbReference>
<dbReference type="Pfam" id="PF12171">
    <property type="entry name" value="zf-C2H2_jaz"/>
    <property type="match status" value="1"/>
</dbReference>
<accession>A0A9P0DBF9</accession>
<proteinExistence type="predicted"/>
<evidence type="ECO:0000256" key="2">
    <source>
        <dbReference type="ARBA" id="ARBA00022723"/>
    </source>
</evidence>
<keyword evidence="11" id="KW-1185">Reference proteome</keyword>
<evidence type="ECO:0000256" key="5">
    <source>
        <dbReference type="ARBA" id="ARBA00022833"/>
    </source>
</evidence>
<dbReference type="PANTHER" id="PTHR24379:SF121">
    <property type="entry name" value="C2H2-TYPE DOMAIN-CONTAINING PROTEIN"/>
    <property type="match status" value="1"/>
</dbReference>
<feature type="domain" description="C2H2-type" evidence="9">
    <location>
        <begin position="550"/>
        <end position="572"/>
    </location>
</feature>
<keyword evidence="3" id="KW-0677">Repeat</keyword>
<evidence type="ECO:0000256" key="8">
    <source>
        <dbReference type="SAM" id="MobiDB-lite"/>
    </source>
</evidence>
<protein>
    <recommendedName>
        <fullName evidence="9">C2H2-type domain-containing protein</fullName>
    </recommendedName>
</protein>
<evidence type="ECO:0000256" key="1">
    <source>
        <dbReference type="ARBA" id="ARBA00004123"/>
    </source>
</evidence>
<dbReference type="Pfam" id="PF13912">
    <property type="entry name" value="zf-C2H2_6"/>
    <property type="match status" value="2"/>
</dbReference>
<keyword evidence="5" id="KW-0862">Zinc</keyword>
<feature type="compositionally biased region" description="Basic and acidic residues" evidence="8">
    <location>
        <begin position="210"/>
        <end position="223"/>
    </location>
</feature>
<dbReference type="InterPro" id="IPR022755">
    <property type="entry name" value="Znf_C2H2_jaz"/>
</dbReference>
<evidence type="ECO:0000256" key="7">
    <source>
        <dbReference type="PROSITE-ProRule" id="PRU00042"/>
    </source>
</evidence>
<dbReference type="Proteomes" id="UP001153636">
    <property type="component" value="Chromosome 7"/>
</dbReference>
<dbReference type="InterPro" id="IPR013087">
    <property type="entry name" value="Znf_C2H2_type"/>
</dbReference>
<evidence type="ECO:0000256" key="4">
    <source>
        <dbReference type="ARBA" id="ARBA00022771"/>
    </source>
</evidence>
<feature type="region of interest" description="Disordered" evidence="8">
    <location>
        <begin position="204"/>
        <end position="223"/>
    </location>
</feature>
<gene>
    <name evidence="10" type="ORF">PSYICH_LOCUS13553</name>
</gene>
<dbReference type="SUPFAM" id="SSF57667">
    <property type="entry name" value="beta-beta-alpha zinc fingers"/>
    <property type="match status" value="2"/>
</dbReference>
<keyword evidence="6" id="KW-0539">Nucleus</keyword>
<name>A0A9P0DBF9_9CUCU</name>
<dbReference type="PANTHER" id="PTHR24379">
    <property type="entry name" value="KRAB AND ZINC FINGER DOMAIN-CONTAINING"/>
    <property type="match status" value="1"/>
</dbReference>
<organism evidence="10 11">
    <name type="scientific">Psylliodes chrysocephalus</name>
    <dbReference type="NCBI Taxonomy" id="3402493"/>
    <lineage>
        <taxon>Eukaryota</taxon>
        <taxon>Metazoa</taxon>
        <taxon>Ecdysozoa</taxon>
        <taxon>Arthropoda</taxon>
        <taxon>Hexapoda</taxon>
        <taxon>Insecta</taxon>
        <taxon>Pterygota</taxon>
        <taxon>Neoptera</taxon>
        <taxon>Endopterygota</taxon>
        <taxon>Coleoptera</taxon>
        <taxon>Polyphaga</taxon>
        <taxon>Cucujiformia</taxon>
        <taxon>Chrysomeloidea</taxon>
        <taxon>Chrysomelidae</taxon>
        <taxon>Galerucinae</taxon>
        <taxon>Alticini</taxon>
        <taxon>Psylliodes</taxon>
    </lineage>
</organism>
<dbReference type="GO" id="GO:0005634">
    <property type="term" value="C:nucleus"/>
    <property type="evidence" value="ECO:0007669"/>
    <property type="project" value="UniProtKB-SubCell"/>
</dbReference>
<dbReference type="Pfam" id="PF00096">
    <property type="entry name" value="zf-C2H2"/>
    <property type="match status" value="1"/>
</dbReference>
<feature type="domain" description="C2H2-type" evidence="9">
    <location>
        <begin position="522"/>
        <end position="549"/>
    </location>
</feature>
<dbReference type="EMBL" id="OV651819">
    <property type="protein sequence ID" value="CAH1113337.1"/>
    <property type="molecule type" value="Genomic_DNA"/>
</dbReference>
<dbReference type="PROSITE" id="PS50157">
    <property type="entry name" value="ZINC_FINGER_C2H2_2"/>
    <property type="match status" value="4"/>
</dbReference>
<dbReference type="GO" id="GO:0008270">
    <property type="term" value="F:zinc ion binding"/>
    <property type="evidence" value="ECO:0007669"/>
    <property type="project" value="UniProtKB-KW"/>
</dbReference>
<dbReference type="FunFam" id="3.30.160.60:FF:000145">
    <property type="entry name" value="Zinc finger protein 574"/>
    <property type="match status" value="1"/>
</dbReference>
<keyword evidence="2" id="KW-0479">Metal-binding</keyword>
<keyword evidence="4 7" id="KW-0863">Zinc-finger</keyword>
<evidence type="ECO:0000256" key="6">
    <source>
        <dbReference type="ARBA" id="ARBA00023242"/>
    </source>
</evidence>
<evidence type="ECO:0000313" key="10">
    <source>
        <dbReference type="EMBL" id="CAH1113337.1"/>
    </source>
</evidence>
<comment type="subcellular location">
    <subcellularLocation>
        <location evidence="1">Nucleus</location>
    </subcellularLocation>
</comment>
<evidence type="ECO:0000256" key="3">
    <source>
        <dbReference type="ARBA" id="ARBA00022737"/>
    </source>
</evidence>
<reference evidence="10" key="1">
    <citation type="submission" date="2022-01" db="EMBL/GenBank/DDBJ databases">
        <authorList>
            <person name="King R."/>
        </authorList>
    </citation>
    <scope>NUCLEOTIDE SEQUENCE</scope>
</reference>
<feature type="domain" description="C2H2-type" evidence="9">
    <location>
        <begin position="443"/>
        <end position="467"/>
    </location>
</feature>
<evidence type="ECO:0000313" key="11">
    <source>
        <dbReference type="Proteomes" id="UP001153636"/>
    </source>
</evidence>
<dbReference type="PROSITE" id="PS00028">
    <property type="entry name" value="ZINC_FINGER_C2H2_1"/>
    <property type="match status" value="4"/>
</dbReference>
<dbReference type="InterPro" id="IPR036236">
    <property type="entry name" value="Znf_C2H2_sf"/>
</dbReference>
<sequence>MCKHCKVQYNTPVHLVSHLKTVIPRIVYQCLKCDKIYKLKHSCPETLIKCAYCFMSLEENLVRSHFCFHLISEEISLLNDETIKCNICKKTFLKRYLVPHISKCYNLCNKLTVDGVNLKRNEDEDATQPVKVGAYLRRLLEQPENTYYHHTVKKILKSVTNDVKTNLINSVADNVYTRKDTNIDISSTSQENVIIKLETPTDENNINETETDKNNTNETKTDENDINETETVENNINETETVENNINETDENNVINETSSTNIAVREQTFLQNPIENKFKTALTRGFITKIGAGNYVCLFCNDCFNRAGVIKHLEKCSLSTCRFCYKTFSNPEELDEHISNIKISAVHFCLMCVSTCTIEHGKEGFDHRVKSFCTMCHKYLCYDDYISHNCFHVFSDEELTNHNTKLNEDLLFTTCVHCNKKVPQTFLKTHVLKKHSEVGKSYNCPLCTASFDKLMELRGHQKMHYGFLCHICGKRITKNRTDHMNSHEVIPRHQCSQCGKRFAMQYNLKKHETTHLEKGNYPCSTCKKHFKNPFNLKVHKRIHDAIKPFKCSICAKTFQTKQAMQNHMRVH</sequence>
<dbReference type="OrthoDB" id="6755643at2759"/>
<dbReference type="AlphaFoldDB" id="A0A9P0DBF9"/>
<feature type="domain" description="C2H2-type" evidence="9">
    <location>
        <begin position="494"/>
        <end position="521"/>
    </location>
</feature>